<dbReference type="InterPro" id="IPR003430">
    <property type="entry name" value="Phenol_Hydrox"/>
</dbReference>
<accession>A0ABX1S8L0</accession>
<dbReference type="InterPro" id="IPR009078">
    <property type="entry name" value="Ferritin-like_SF"/>
</dbReference>
<proteinExistence type="predicted"/>
<protein>
    <recommendedName>
        <fullName evidence="1">propane 2-monooxygenase</fullName>
        <ecNumber evidence="1">1.14.13.227</ecNumber>
    </recommendedName>
</protein>
<dbReference type="RefSeq" id="WP_169380170.1">
    <property type="nucleotide sequence ID" value="NZ_JAAXLA010000006.1"/>
</dbReference>
<keyword evidence="6" id="KW-1185">Reference proteome</keyword>
<keyword evidence="3" id="KW-0503">Monooxygenase</keyword>
<name>A0ABX1S8L0_9PSEU</name>
<evidence type="ECO:0000256" key="2">
    <source>
        <dbReference type="ARBA" id="ARBA00023002"/>
    </source>
</evidence>
<evidence type="ECO:0000256" key="3">
    <source>
        <dbReference type="ARBA" id="ARBA00023033"/>
    </source>
</evidence>
<dbReference type="InterPro" id="IPR012348">
    <property type="entry name" value="RNR-like"/>
</dbReference>
<reference evidence="5 6" key="1">
    <citation type="submission" date="2020-04" db="EMBL/GenBank/DDBJ databases">
        <authorList>
            <person name="Klaysubun C."/>
            <person name="Duangmal K."/>
            <person name="Lipun K."/>
        </authorList>
    </citation>
    <scope>NUCLEOTIDE SEQUENCE [LARGE SCALE GENOMIC DNA]</scope>
    <source>
        <strain evidence="5 6">K10HN5</strain>
    </source>
</reference>
<sequence length="340" mass="38508">MTTPARPPGRKTYTRLAVGRRVPLEYELVSTDLHYNYPLRFELPATNPVVAWYYRHREGSPLRARSWTQFSDPRRTTYRGYTQLQDGREDVVDGLLREIDDTAYDQDLDDGWVRFLDRWYSPLRFPVHGLQMLAAYVAQMAPESRITNCAAFQSADEMRRIQRIAYRTVQLSGAPIDAETVRRQQAAWEDTAAFQPLRELVERALITYDWGEAFTVTNAVIKPRIDRLVNQEIAGTLATANGDPILTSIHFSLDEDARWHRAWTAALLRHLIEDTSANAEVVSAWIEKWRPLASESLGALAGIVAEAPVPFDPSAVAARITDDVSREIDVVLTAPPRTSG</sequence>
<dbReference type="Gene3D" id="1.10.620.20">
    <property type="entry name" value="Ribonucleotide Reductase, subunit A"/>
    <property type="match status" value="1"/>
</dbReference>
<evidence type="ECO:0000256" key="4">
    <source>
        <dbReference type="ARBA" id="ARBA00048941"/>
    </source>
</evidence>
<gene>
    <name evidence="5" type="ORF">HF526_05625</name>
</gene>
<evidence type="ECO:0000313" key="5">
    <source>
        <dbReference type="EMBL" id="NMH96798.1"/>
    </source>
</evidence>
<organism evidence="5 6">
    <name type="scientific">Pseudonocardia acidicola</name>
    <dbReference type="NCBI Taxonomy" id="2724939"/>
    <lineage>
        <taxon>Bacteria</taxon>
        <taxon>Bacillati</taxon>
        <taxon>Actinomycetota</taxon>
        <taxon>Actinomycetes</taxon>
        <taxon>Pseudonocardiales</taxon>
        <taxon>Pseudonocardiaceae</taxon>
        <taxon>Pseudonocardia</taxon>
    </lineage>
</organism>
<dbReference type="SUPFAM" id="SSF47240">
    <property type="entry name" value="Ferritin-like"/>
    <property type="match status" value="1"/>
</dbReference>
<dbReference type="InterPro" id="IPR012078">
    <property type="entry name" value="MP_mOase_hydro"/>
</dbReference>
<dbReference type="EMBL" id="JAAXLA010000006">
    <property type="protein sequence ID" value="NMH96798.1"/>
    <property type="molecule type" value="Genomic_DNA"/>
</dbReference>
<dbReference type="Proteomes" id="UP000820669">
    <property type="component" value="Unassembled WGS sequence"/>
</dbReference>
<dbReference type="PIRSF" id="PIRSF000040">
    <property type="entry name" value="MMOH_comp"/>
    <property type="match status" value="1"/>
</dbReference>
<comment type="catalytic activity">
    <reaction evidence="4">
        <text>propane + NADH + O2 + H(+) = propan-2-ol + NAD(+) + H2O</text>
        <dbReference type="Rhea" id="RHEA:49992"/>
        <dbReference type="ChEBI" id="CHEBI:15377"/>
        <dbReference type="ChEBI" id="CHEBI:15378"/>
        <dbReference type="ChEBI" id="CHEBI:15379"/>
        <dbReference type="ChEBI" id="CHEBI:17824"/>
        <dbReference type="ChEBI" id="CHEBI:32879"/>
        <dbReference type="ChEBI" id="CHEBI:57540"/>
        <dbReference type="ChEBI" id="CHEBI:57945"/>
        <dbReference type="EC" id="1.14.13.227"/>
    </reaction>
</comment>
<evidence type="ECO:0000256" key="1">
    <source>
        <dbReference type="ARBA" id="ARBA00012710"/>
    </source>
</evidence>
<dbReference type="Pfam" id="PF02332">
    <property type="entry name" value="Phenol_Hydrox"/>
    <property type="match status" value="1"/>
</dbReference>
<comment type="caution">
    <text evidence="5">The sequence shown here is derived from an EMBL/GenBank/DDBJ whole genome shotgun (WGS) entry which is preliminary data.</text>
</comment>
<keyword evidence="2" id="KW-0560">Oxidoreductase</keyword>
<evidence type="ECO:0000313" key="6">
    <source>
        <dbReference type="Proteomes" id="UP000820669"/>
    </source>
</evidence>
<dbReference type="EC" id="1.14.13.227" evidence="1"/>